<dbReference type="GO" id="GO:0016787">
    <property type="term" value="F:hydrolase activity"/>
    <property type="evidence" value="ECO:0007669"/>
    <property type="project" value="UniProtKB-KW"/>
</dbReference>
<dbReference type="Pfam" id="PF01471">
    <property type="entry name" value="PG_binding_1"/>
    <property type="match status" value="2"/>
</dbReference>
<protein>
    <submittedName>
        <fullName evidence="3">Peptidoglycan hydrolase-like protein with peptidoglycan-binding domain</fullName>
    </submittedName>
</protein>
<keyword evidence="4" id="KW-1185">Reference proteome</keyword>
<dbReference type="Gene3D" id="1.10.101.10">
    <property type="entry name" value="PGBD-like superfamily/PGBD"/>
    <property type="match status" value="2"/>
</dbReference>
<dbReference type="InterPro" id="IPR036365">
    <property type="entry name" value="PGBD-like_sf"/>
</dbReference>
<dbReference type="EMBL" id="JACJIA010000004">
    <property type="protein sequence ID" value="MBA8951784.1"/>
    <property type="molecule type" value="Genomic_DNA"/>
</dbReference>
<organism evidence="3 4">
    <name type="scientific">Actinomadura namibiensis</name>
    <dbReference type="NCBI Taxonomy" id="182080"/>
    <lineage>
        <taxon>Bacteria</taxon>
        <taxon>Bacillati</taxon>
        <taxon>Actinomycetota</taxon>
        <taxon>Actinomycetes</taxon>
        <taxon>Streptosporangiales</taxon>
        <taxon>Thermomonosporaceae</taxon>
        <taxon>Actinomadura</taxon>
    </lineage>
</organism>
<comment type="caution">
    <text evidence="3">The sequence shown here is derived from an EMBL/GenBank/DDBJ whole genome shotgun (WGS) entry which is preliminary data.</text>
</comment>
<name>A0A7W3LPB3_ACTNM</name>
<sequence length="186" mass="20181">MNIRRIAVAGLAAAGVALGAAAVATPASADTSPYAEGTTLGPWPVLKRPVKNENVRALQWFLNCLGHKVDKPSNFGPATQDRVRRFQHTYRIPGGADGNVGAYTWTAILGKARPMGYKQRNDCVSALQVLLNKWDYGHDLAIDGAHGDNTRTKLRRFQHGHGLPVTGHPDTNTLYKLIATRPHVAK</sequence>
<reference evidence="3 4" key="1">
    <citation type="submission" date="2020-08" db="EMBL/GenBank/DDBJ databases">
        <title>Genomic Encyclopedia of Type Strains, Phase IV (KMG-IV): sequencing the most valuable type-strain genomes for metagenomic binning, comparative biology and taxonomic classification.</title>
        <authorList>
            <person name="Goeker M."/>
        </authorList>
    </citation>
    <scope>NUCLEOTIDE SEQUENCE [LARGE SCALE GENOMIC DNA]</scope>
    <source>
        <strain evidence="3 4">DSM 44197</strain>
    </source>
</reference>
<dbReference type="RefSeq" id="WP_182844115.1">
    <property type="nucleotide sequence ID" value="NZ_BAAALP010000010.1"/>
</dbReference>
<dbReference type="InterPro" id="IPR006311">
    <property type="entry name" value="TAT_signal"/>
</dbReference>
<feature type="domain" description="Peptidoglycan binding-like" evidence="2">
    <location>
        <begin position="52"/>
        <end position="108"/>
    </location>
</feature>
<dbReference type="SUPFAM" id="SSF47090">
    <property type="entry name" value="PGBD-like"/>
    <property type="match status" value="2"/>
</dbReference>
<evidence type="ECO:0000313" key="3">
    <source>
        <dbReference type="EMBL" id="MBA8951784.1"/>
    </source>
</evidence>
<dbReference type="Proteomes" id="UP000572680">
    <property type="component" value="Unassembled WGS sequence"/>
</dbReference>
<gene>
    <name evidence="3" type="ORF">HNR61_003424</name>
</gene>
<dbReference type="PROSITE" id="PS51318">
    <property type="entry name" value="TAT"/>
    <property type="match status" value="1"/>
</dbReference>
<proteinExistence type="predicted"/>
<evidence type="ECO:0000256" key="1">
    <source>
        <dbReference type="SAM" id="SignalP"/>
    </source>
</evidence>
<feature type="domain" description="Peptidoglycan binding-like" evidence="2">
    <location>
        <begin position="124"/>
        <end position="177"/>
    </location>
</feature>
<dbReference type="AlphaFoldDB" id="A0A7W3LPB3"/>
<evidence type="ECO:0000259" key="2">
    <source>
        <dbReference type="Pfam" id="PF01471"/>
    </source>
</evidence>
<accession>A0A7W3LPB3</accession>
<keyword evidence="3" id="KW-0378">Hydrolase</keyword>
<evidence type="ECO:0000313" key="4">
    <source>
        <dbReference type="Proteomes" id="UP000572680"/>
    </source>
</evidence>
<feature type="chain" id="PRO_5030996425" evidence="1">
    <location>
        <begin position="30"/>
        <end position="186"/>
    </location>
</feature>
<keyword evidence="1" id="KW-0732">Signal</keyword>
<feature type="signal peptide" evidence="1">
    <location>
        <begin position="1"/>
        <end position="29"/>
    </location>
</feature>
<dbReference type="InterPro" id="IPR036366">
    <property type="entry name" value="PGBDSf"/>
</dbReference>
<dbReference type="InterPro" id="IPR002477">
    <property type="entry name" value="Peptidoglycan-bd-like"/>
</dbReference>